<reference evidence="2 3" key="1">
    <citation type="journal article" date="2007" name="Appl. Environ. Microbiol.">
        <title>Genome sequence of the cellulolytic gliding bacterium Cytophaga hutchinsonii.</title>
        <authorList>
            <person name="Xie G."/>
            <person name="Bruce D.C."/>
            <person name="Challacombe J.F."/>
            <person name="Chertkov O."/>
            <person name="Detter J.C."/>
            <person name="Gilna P."/>
            <person name="Han C.S."/>
            <person name="Lucas S."/>
            <person name="Misra M."/>
            <person name="Myers G.L."/>
            <person name="Richardson P."/>
            <person name="Tapia R."/>
            <person name="Thayer N."/>
            <person name="Thompson L.S."/>
            <person name="Brettin T.S."/>
            <person name="Henrissat B."/>
            <person name="Wilson D.B."/>
            <person name="McBride M.J."/>
        </authorList>
    </citation>
    <scope>NUCLEOTIDE SEQUENCE [LARGE SCALE GENOMIC DNA]</scope>
    <source>
        <strain evidence="3">ATCC 33406 / DSM 1761 / CIP 103989 / NBRC 15051 / NCIMB 9469 / D465</strain>
    </source>
</reference>
<dbReference type="Pfam" id="PF00027">
    <property type="entry name" value="cNMP_binding"/>
    <property type="match status" value="1"/>
</dbReference>
<sequence>MHHINSLINVFESVLPLSDTDKALMVQHTCLETLKKGALYCEQGRVCKKMGLVVDGIFKVVRTNAAGEEYILYFTNEGHFVIDLDSFYTHTPAEEKIEALTECVVITMTKNSYEFLEKEIPGFPRIVSTLKEKALLEKYKLKSEMLVDDAATKYNKLLQRQPTVVQRVPQSQIALFLGITPYTLSRIRTRK</sequence>
<proteinExistence type="predicted"/>
<dbReference type="InterPro" id="IPR018490">
    <property type="entry name" value="cNMP-bd_dom_sf"/>
</dbReference>
<dbReference type="InterPro" id="IPR000595">
    <property type="entry name" value="cNMP-bd_dom"/>
</dbReference>
<keyword evidence="3" id="KW-1185">Reference proteome</keyword>
<name>A0A6N4SQ36_CYTH3</name>
<dbReference type="RefSeq" id="WP_011584482.1">
    <property type="nucleotide sequence ID" value="NC_008255.1"/>
</dbReference>
<evidence type="ECO:0000313" key="3">
    <source>
        <dbReference type="Proteomes" id="UP000001822"/>
    </source>
</evidence>
<dbReference type="InterPro" id="IPR014710">
    <property type="entry name" value="RmlC-like_jellyroll"/>
</dbReference>
<gene>
    <name evidence="2" type="ordered locus">CHU_1090</name>
</gene>
<evidence type="ECO:0000313" key="2">
    <source>
        <dbReference type="EMBL" id="ABG58367.1"/>
    </source>
</evidence>
<dbReference type="PROSITE" id="PS50042">
    <property type="entry name" value="CNMP_BINDING_3"/>
    <property type="match status" value="1"/>
</dbReference>
<dbReference type="AlphaFoldDB" id="A0A6N4SQ36"/>
<organism evidence="2 3">
    <name type="scientific">Cytophaga hutchinsonii (strain ATCC 33406 / DSM 1761 / CIP 103989 / NBRC 15051 / NCIMB 9469 / D465)</name>
    <dbReference type="NCBI Taxonomy" id="269798"/>
    <lineage>
        <taxon>Bacteria</taxon>
        <taxon>Pseudomonadati</taxon>
        <taxon>Bacteroidota</taxon>
        <taxon>Cytophagia</taxon>
        <taxon>Cytophagales</taxon>
        <taxon>Cytophagaceae</taxon>
        <taxon>Cytophaga</taxon>
    </lineage>
</organism>
<dbReference type="Proteomes" id="UP000001822">
    <property type="component" value="Chromosome"/>
</dbReference>
<accession>A0A6N4SQ36</accession>
<dbReference type="Gene3D" id="2.60.120.10">
    <property type="entry name" value="Jelly Rolls"/>
    <property type="match status" value="1"/>
</dbReference>
<dbReference type="OrthoDB" id="663011at2"/>
<dbReference type="EMBL" id="CP000383">
    <property type="protein sequence ID" value="ABG58367.1"/>
    <property type="molecule type" value="Genomic_DNA"/>
</dbReference>
<dbReference type="KEGG" id="chu:CHU_1090"/>
<feature type="domain" description="Cyclic nucleotide-binding" evidence="1">
    <location>
        <begin position="34"/>
        <end position="116"/>
    </location>
</feature>
<evidence type="ECO:0000259" key="1">
    <source>
        <dbReference type="PROSITE" id="PS50042"/>
    </source>
</evidence>
<dbReference type="SUPFAM" id="SSF51206">
    <property type="entry name" value="cAMP-binding domain-like"/>
    <property type="match status" value="1"/>
</dbReference>
<dbReference type="CDD" id="cd00038">
    <property type="entry name" value="CAP_ED"/>
    <property type="match status" value="1"/>
</dbReference>
<protein>
    <submittedName>
        <fullName evidence="2">Cyclic nucleotide binding regulatory protein</fullName>
    </submittedName>
</protein>